<name>A0AAE0QVX9_9TELE</name>
<dbReference type="PANTHER" id="PTHR28532:SF1">
    <property type="entry name" value="ORAL CANCER OVEREXPRESSED 1"/>
    <property type="match status" value="1"/>
</dbReference>
<protein>
    <recommendedName>
        <fullName evidence="2">Essential protein Yae1 N-terminal domain-containing protein</fullName>
    </recommendedName>
</protein>
<dbReference type="Proteomes" id="UP001274896">
    <property type="component" value="Unassembled WGS sequence"/>
</dbReference>
<dbReference type="AlphaFoldDB" id="A0AAE0QVX9"/>
<dbReference type="PANTHER" id="PTHR28532">
    <property type="entry name" value="GEO13458P1"/>
    <property type="match status" value="1"/>
</dbReference>
<keyword evidence="4" id="KW-1185">Reference proteome</keyword>
<accession>A0AAE0QVX9</accession>
<proteinExistence type="inferred from homology"/>
<evidence type="ECO:0000313" key="4">
    <source>
        <dbReference type="Proteomes" id="UP001274896"/>
    </source>
</evidence>
<reference evidence="3" key="1">
    <citation type="submission" date="2023-06" db="EMBL/GenBank/DDBJ databases">
        <title>Male Hemibagrus guttatus genome.</title>
        <authorList>
            <person name="Bian C."/>
        </authorList>
    </citation>
    <scope>NUCLEOTIDE SEQUENCE</scope>
    <source>
        <strain evidence="3">Male_cb2023</strain>
        <tissue evidence="3">Muscle</tissue>
    </source>
</reference>
<evidence type="ECO:0000313" key="3">
    <source>
        <dbReference type="EMBL" id="KAK3533639.1"/>
    </source>
</evidence>
<evidence type="ECO:0000259" key="2">
    <source>
        <dbReference type="Pfam" id="PF09811"/>
    </source>
</evidence>
<evidence type="ECO:0000256" key="1">
    <source>
        <dbReference type="ARBA" id="ARBA00038090"/>
    </source>
</evidence>
<dbReference type="Pfam" id="PF09811">
    <property type="entry name" value="Yae1_N"/>
    <property type="match status" value="1"/>
</dbReference>
<gene>
    <name evidence="3" type="ORF">QTP70_024035</name>
</gene>
<sequence>MAGFSHNVTDDLFDSIIMADDSFRVDGYREGFEEGSQQGLIEGRSHGMLHGAKLSAEVSFYRGFALTWKCLLGNTEDVKTRKRLKAVESLDAMIKKFPYDDPQYESLQEHMERVRSKFRQVGCELEEKERFWSELDVMESIPTGERVVIGADFNGHVGEGNRVDEEVMGKFGVKERNLEGQMVCSLLSVTADFREYVSGSEGMSF</sequence>
<feature type="domain" description="Essential protein Yae1 N-terminal" evidence="2">
    <location>
        <begin position="27"/>
        <end position="65"/>
    </location>
</feature>
<dbReference type="InterPro" id="IPR019191">
    <property type="entry name" value="Essential_protein_Yae1_N"/>
</dbReference>
<organism evidence="3 4">
    <name type="scientific">Hemibagrus guttatus</name>
    <dbReference type="NCBI Taxonomy" id="175788"/>
    <lineage>
        <taxon>Eukaryota</taxon>
        <taxon>Metazoa</taxon>
        <taxon>Chordata</taxon>
        <taxon>Craniata</taxon>
        <taxon>Vertebrata</taxon>
        <taxon>Euteleostomi</taxon>
        <taxon>Actinopterygii</taxon>
        <taxon>Neopterygii</taxon>
        <taxon>Teleostei</taxon>
        <taxon>Ostariophysi</taxon>
        <taxon>Siluriformes</taxon>
        <taxon>Bagridae</taxon>
        <taxon>Hemibagrus</taxon>
    </lineage>
</organism>
<comment type="similarity">
    <text evidence="1">Belongs to the LTO1 family.</text>
</comment>
<comment type="caution">
    <text evidence="3">The sequence shown here is derived from an EMBL/GenBank/DDBJ whole genome shotgun (WGS) entry which is preliminary data.</text>
</comment>
<dbReference type="EMBL" id="JAUCMX010000010">
    <property type="protein sequence ID" value="KAK3533639.1"/>
    <property type="molecule type" value="Genomic_DNA"/>
</dbReference>
<dbReference type="InterPro" id="IPR052436">
    <property type="entry name" value="LTO1_adapter"/>
</dbReference>